<dbReference type="Gene3D" id="3.50.50.60">
    <property type="entry name" value="FAD/NAD(P)-binding domain"/>
    <property type="match status" value="1"/>
</dbReference>
<reference evidence="2" key="2">
    <citation type="journal article" date="2014" name="ISME J.">
        <title>Microbial stratification in low pH oxic and suboxic macroscopic growths along an acid mine drainage.</title>
        <authorList>
            <person name="Mendez-Garcia C."/>
            <person name="Mesa V."/>
            <person name="Sprenger R.R."/>
            <person name="Richter M."/>
            <person name="Diez M.S."/>
            <person name="Solano J."/>
            <person name="Bargiela R."/>
            <person name="Golyshina O.V."/>
            <person name="Manteca A."/>
            <person name="Ramos J.L."/>
            <person name="Gallego J.R."/>
            <person name="Llorente I."/>
            <person name="Martins Dos Santos V.A."/>
            <person name="Jensen O.N."/>
            <person name="Pelaez A.I."/>
            <person name="Sanchez J."/>
            <person name="Ferrer M."/>
        </authorList>
    </citation>
    <scope>NUCLEOTIDE SEQUENCE</scope>
</reference>
<dbReference type="SUPFAM" id="SSF51971">
    <property type="entry name" value="Nucleotide-binding domain"/>
    <property type="match status" value="2"/>
</dbReference>
<accession>T1BC02</accession>
<feature type="non-terminal residue" evidence="2">
    <location>
        <position position="1"/>
    </location>
</feature>
<dbReference type="InterPro" id="IPR023753">
    <property type="entry name" value="FAD/NAD-binding_dom"/>
</dbReference>
<dbReference type="GO" id="GO:0016491">
    <property type="term" value="F:oxidoreductase activity"/>
    <property type="evidence" value="ECO:0007669"/>
    <property type="project" value="InterPro"/>
</dbReference>
<dbReference type="InterPro" id="IPR036188">
    <property type="entry name" value="FAD/NAD-bd_sf"/>
</dbReference>
<name>T1BC02_9ZZZZ</name>
<dbReference type="PANTHER" id="PTHR42783">
    <property type="entry name" value="GLUTAMATE SYNTHASE [NADPH] SMALL CHAIN"/>
    <property type="match status" value="1"/>
</dbReference>
<dbReference type="AlphaFoldDB" id="T1BC02"/>
<evidence type="ECO:0000313" key="2">
    <source>
        <dbReference type="EMBL" id="EQD51750.1"/>
    </source>
</evidence>
<gene>
    <name evidence="2" type="ORF">B2A_06793</name>
</gene>
<reference evidence="2" key="1">
    <citation type="submission" date="2013-08" db="EMBL/GenBank/DDBJ databases">
        <authorList>
            <person name="Mendez C."/>
            <person name="Richter M."/>
            <person name="Ferrer M."/>
            <person name="Sanchez J."/>
        </authorList>
    </citation>
    <scope>NUCLEOTIDE SEQUENCE</scope>
</reference>
<dbReference type="PANTHER" id="PTHR42783:SF3">
    <property type="entry name" value="GLUTAMATE SYNTHASE [NADPH] SMALL CHAIN-RELATED"/>
    <property type="match status" value="1"/>
</dbReference>
<dbReference type="EMBL" id="AUZZ01004835">
    <property type="protein sequence ID" value="EQD51750.1"/>
    <property type="molecule type" value="Genomic_DNA"/>
</dbReference>
<proteinExistence type="predicted"/>
<feature type="domain" description="FAD/NAD(P)-binding" evidence="1">
    <location>
        <begin position="11"/>
        <end position="226"/>
    </location>
</feature>
<sequence>KDVKFEDIISKFDAVYLGIGNHDPRMTGTPGSNTKGMYHALNFLQDVSLGGKIDVGKNVVVIGGGFTANDASRTSLRLGAENVYIMYRRREIDRPGYPSMNAEEELEETVEEKVQYVWEVTPFEYVSENGHVVGVKYWQNEMVIEAKGRAKPVPKKEKVLYIEADTVIEATGQEPDFSFMGDNYLRKLRFTPHGTPITDDKGMTSIDGLFSGGDCTNATRDLISAVRDADRATVGILEHLNVMDQIADDKWLPILDRWKKFRLLPVAQSPDSIFIKQL</sequence>
<comment type="caution">
    <text evidence="2">The sequence shown here is derived from an EMBL/GenBank/DDBJ whole genome shotgun (WGS) entry which is preliminary data.</text>
</comment>
<organism evidence="2">
    <name type="scientific">mine drainage metagenome</name>
    <dbReference type="NCBI Taxonomy" id="410659"/>
    <lineage>
        <taxon>unclassified sequences</taxon>
        <taxon>metagenomes</taxon>
        <taxon>ecological metagenomes</taxon>
    </lineage>
</organism>
<dbReference type="PRINTS" id="PR00368">
    <property type="entry name" value="FADPNR"/>
</dbReference>
<evidence type="ECO:0000259" key="1">
    <source>
        <dbReference type="Pfam" id="PF07992"/>
    </source>
</evidence>
<dbReference type="Pfam" id="PF07992">
    <property type="entry name" value="Pyr_redox_2"/>
    <property type="match status" value="1"/>
</dbReference>
<protein>
    <submittedName>
        <fullName evidence="2">Glutamate synthase, beta subunit</fullName>
    </submittedName>
</protein>